<evidence type="ECO:0000313" key="1">
    <source>
        <dbReference type="EMBL" id="PTB54125.1"/>
    </source>
</evidence>
<protein>
    <submittedName>
        <fullName evidence="1">Uncharacterized protein</fullName>
    </submittedName>
</protein>
<name>A0A2T4AAL8_TRIHA</name>
<sequence length="151" mass="16588">MFVRTRIWRKGRLKLIRLAYTCCSAHMDHRGHTGPAESPAVPVPVPASVKASTVMYLDLIASMFRVSQGLWTANVELAAAVFPWPRSASAGTGAKSWPWLKELANVRNSTGPPYLLLGAQPSAERLCLEHAKNGIRLCTLGQLGVYFWQNA</sequence>
<gene>
    <name evidence="1" type="ORF">M431DRAFT_482946</name>
</gene>
<dbReference type="GeneID" id="36624651"/>
<proteinExistence type="predicted"/>
<dbReference type="AlphaFoldDB" id="A0A2T4AAL8"/>
<dbReference type="Proteomes" id="UP000241690">
    <property type="component" value="Unassembled WGS sequence"/>
</dbReference>
<dbReference type="RefSeq" id="XP_024773802.1">
    <property type="nucleotide sequence ID" value="XM_024916082.1"/>
</dbReference>
<evidence type="ECO:0000313" key="2">
    <source>
        <dbReference type="Proteomes" id="UP000241690"/>
    </source>
</evidence>
<organism evidence="1 2">
    <name type="scientific">Trichoderma harzianum CBS 226.95</name>
    <dbReference type="NCBI Taxonomy" id="983964"/>
    <lineage>
        <taxon>Eukaryota</taxon>
        <taxon>Fungi</taxon>
        <taxon>Dikarya</taxon>
        <taxon>Ascomycota</taxon>
        <taxon>Pezizomycotina</taxon>
        <taxon>Sordariomycetes</taxon>
        <taxon>Hypocreomycetidae</taxon>
        <taxon>Hypocreales</taxon>
        <taxon>Hypocreaceae</taxon>
        <taxon>Trichoderma</taxon>
    </lineage>
</organism>
<reference evidence="1 2" key="1">
    <citation type="submission" date="2016-07" db="EMBL/GenBank/DDBJ databases">
        <title>Multiple horizontal gene transfer events from other fungi enriched the ability of initially mycotrophic Trichoderma (Ascomycota) to feed on dead plant biomass.</title>
        <authorList>
            <consortium name="DOE Joint Genome Institute"/>
            <person name="Aerts A."/>
            <person name="Atanasova L."/>
            <person name="Chenthamara K."/>
            <person name="Zhang J."/>
            <person name="Grujic M."/>
            <person name="Henrissat B."/>
            <person name="Kuo A."/>
            <person name="Salamov A."/>
            <person name="Lipzen A."/>
            <person name="Labutti K."/>
            <person name="Barry K."/>
            <person name="Miao Y."/>
            <person name="Rahimi M.J."/>
            <person name="Shen Q."/>
            <person name="Grigoriev I.V."/>
            <person name="Kubicek C.P."/>
            <person name="Druzhinina I.S."/>
        </authorList>
    </citation>
    <scope>NUCLEOTIDE SEQUENCE [LARGE SCALE GENOMIC DNA]</scope>
    <source>
        <strain evidence="1 2">CBS 226.95</strain>
    </source>
</reference>
<keyword evidence="2" id="KW-1185">Reference proteome</keyword>
<accession>A0A2T4AAL8</accession>
<dbReference type="EMBL" id="KZ679681">
    <property type="protein sequence ID" value="PTB54125.1"/>
    <property type="molecule type" value="Genomic_DNA"/>
</dbReference>